<dbReference type="AlphaFoldDB" id="A0A918NU40"/>
<dbReference type="Proteomes" id="UP000645555">
    <property type="component" value="Unassembled WGS sequence"/>
</dbReference>
<protein>
    <submittedName>
        <fullName evidence="1">Uncharacterized protein</fullName>
    </submittedName>
</protein>
<keyword evidence="2" id="KW-1185">Reference proteome</keyword>
<reference evidence="1" key="2">
    <citation type="submission" date="2020-09" db="EMBL/GenBank/DDBJ databases">
        <authorList>
            <person name="Sun Q."/>
            <person name="Ohkuma M."/>
        </authorList>
    </citation>
    <scope>NUCLEOTIDE SEQUENCE</scope>
    <source>
        <strain evidence="1">JCM 4956</strain>
    </source>
</reference>
<accession>A0A918NU40</accession>
<dbReference type="EMBL" id="BMWD01000042">
    <property type="protein sequence ID" value="GGX94834.1"/>
    <property type="molecule type" value="Genomic_DNA"/>
</dbReference>
<organism evidence="1 2">
    <name type="scientific">Streptomyces fructofermentans</name>
    <dbReference type="NCBI Taxonomy" id="152141"/>
    <lineage>
        <taxon>Bacteria</taxon>
        <taxon>Bacillati</taxon>
        <taxon>Actinomycetota</taxon>
        <taxon>Actinomycetes</taxon>
        <taxon>Kitasatosporales</taxon>
        <taxon>Streptomycetaceae</taxon>
        <taxon>Streptomyces</taxon>
    </lineage>
</organism>
<comment type="caution">
    <text evidence="1">The sequence shown here is derived from an EMBL/GenBank/DDBJ whole genome shotgun (WGS) entry which is preliminary data.</text>
</comment>
<gene>
    <name evidence="1" type="ORF">GCM10010515_71900</name>
</gene>
<reference evidence="1" key="1">
    <citation type="journal article" date="2014" name="Int. J. Syst. Evol. Microbiol.">
        <title>Complete genome sequence of Corynebacterium casei LMG S-19264T (=DSM 44701T), isolated from a smear-ripened cheese.</title>
        <authorList>
            <consortium name="US DOE Joint Genome Institute (JGI-PGF)"/>
            <person name="Walter F."/>
            <person name="Albersmeier A."/>
            <person name="Kalinowski J."/>
            <person name="Ruckert C."/>
        </authorList>
    </citation>
    <scope>NUCLEOTIDE SEQUENCE</scope>
    <source>
        <strain evidence="1">JCM 4956</strain>
    </source>
</reference>
<dbReference type="RefSeq" id="WP_190039837.1">
    <property type="nucleotide sequence ID" value="NZ_BMWD01000042.1"/>
</dbReference>
<name>A0A918NU40_9ACTN</name>
<proteinExistence type="predicted"/>
<sequence length="218" mass="23278">MSRPAARRPVLAAAIAAAVLLAGGGAWWLNARGDNSTSAAKPHADPLHLEVLDWRNTTVPGSLCRHRGPIKLRDGTATGVTSTFDGPEPNMPQDVSAFTSEVVYGDLTGDGQWEAALPVICANHNSTAAGQRAFGVMVFDGSTGRLRHLGTIEGQQPRLGEPPNFLRIEKISRNRITATETFYSPEDANCCPSGAADNTWSYRDGKFVPVSSKVRPTP</sequence>
<evidence type="ECO:0000313" key="2">
    <source>
        <dbReference type="Proteomes" id="UP000645555"/>
    </source>
</evidence>
<evidence type="ECO:0000313" key="1">
    <source>
        <dbReference type="EMBL" id="GGX94834.1"/>
    </source>
</evidence>